<reference evidence="2 3" key="1">
    <citation type="journal article" date="2016" name="Genome Biol. Evol.">
        <title>Divergent and convergent evolution of fungal pathogenicity.</title>
        <authorList>
            <person name="Shang Y."/>
            <person name="Xiao G."/>
            <person name="Zheng P."/>
            <person name="Cen K."/>
            <person name="Zhan S."/>
            <person name="Wang C."/>
        </authorList>
    </citation>
    <scope>NUCLEOTIDE SEQUENCE [LARGE SCALE GENOMIC DNA]</scope>
    <source>
        <strain evidence="2 3">RCEF 264</strain>
    </source>
</reference>
<feature type="compositionally biased region" description="Polar residues" evidence="1">
    <location>
        <begin position="39"/>
        <end position="50"/>
    </location>
</feature>
<dbReference type="AlphaFoldDB" id="A0A167VRH9"/>
<evidence type="ECO:0000256" key="1">
    <source>
        <dbReference type="SAM" id="MobiDB-lite"/>
    </source>
</evidence>
<accession>A0A167VRH9</accession>
<organism evidence="2 3">
    <name type="scientific">Niveomyces insectorum RCEF 264</name>
    <dbReference type="NCBI Taxonomy" id="1081102"/>
    <lineage>
        <taxon>Eukaryota</taxon>
        <taxon>Fungi</taxon>
        <taxon>Dikarya</taxon>
        <taxon>Ascomycota</taxon>
        <taxon>Pezizomycotina</taxon>
        <taxon>Sordariomycetes</taxon>
        <taxon>Hypocreomycetidae</taxon>
        <taxon>Hypocreales</taxon>
        <taxon>Cordycipitaceae</taxon>
        <taxon>Niveomyces</taxon>
    </lineage>
</organism>
<feature type="region of interest" description="Disordered" evidence="1">
    <location>
        <begin position="23"/>
        <end position="210"/>
    </location>
</feature>
<name>A0A167VRH9_9HYPO</name>
<feature type="compositionally biased region" description="Low complexity" evidence="1">
    <location>
        <begin position="195"/>
        <end position="210"/>
    </location>
</feature>
<proteinExistence type="predicted"/>
<feature type="compositionally biased region" description="Basic residues" evidence="1">
    <location>
        <begin position="116"/>
        <end position="129"/>
    </location>
</feature>
<keyword evidence="3" id="KW-1185">Reference proteome</keyword>
<protein>
    <submittedName>
        <fullName evidence="2">Uncharacterized protein</fullName>
    </submittedName>
</protein>
<evidence type="ECO:0000313" key="3">
    <source>
        <dbReference type="Proteomes" id="UP000076874"/>
    </source>
</evidence>
<sequence length="499" mass="54072">MPHCGTCGVAAGSATVPGHYHQAQANRNAASGSGRPTDHTTLSGTKNSPIVLSPAKPSSFPATGFESPQNASPERVRGSIIAKKTAKEELVLSETPSSSVIEDSKTGAKDAEEKARRRRRREKQKRRQIKKEDEKEEEEEEEEEEAEECQSKKASKPRKSKEEKEEAIKRKKKKARARLNNETKAVANEEPNGVPSGAGDDGAGAPPLAPAAETTHTLKLFMECQKRGFCPKWLKPQTVGNNLVQRLNINGNRIYSDSGIADREAQFEELAKRGLEIVCDMPIPSHKSPTKRVANRTDVNTEVNAQEASEAATQVATANVAGTTSASTTTAEAQAYGNANNAPLPKDESTATAEDAQTPNCLVPQADSQNPGLPHNLLEAVQYIERLAGDQECADYVRFVASTAEQQTAHAFLTGFTTAARLWAAAGNNSNNVPPPPPSPPLFSSPSLMCTPIADTVPERNGRRWRPHSPAQRRTWGFMGRNGPHRRQFPARQEPSDAE</sequence>
<dbReference type="EMBL" id="AZHD01000006">
    <property type="protein sequence ID" value="OAA62908.1"/>
    <property type="molecule type" value="Genomic_DNA"/>
</dbReference>
<comment type="caution">
    <text evidence="2">The sequence shown here is derived from an EMBL/GenBank/DDBJ whole genome shotgun (WGS) entry which is preliminary data.</text>
</comment>
<feature type="compositionally biased region" description="Basic and acidic residues" evidence="1">
    <location>
        <begin position="102"/>
        <end position="115"/>
    </location>
</feature>
<feature type="compositionally biased region" description="Acidic residues" evidence="1">
    <location>
        <begin position="134"/>
        <end position="148"/>
    </location>
</feature>
<gene>
    <name evidence="2" type="ORF">SPI_04448</name>
</gene>
<evidence type="ECO:0000313" key="2">
    <source>
        <dbReference type="EMBL" id="OAA62908.1"/>
    </source>
</evidence>
<feature type="region of interest" description="Disordered" evidence="1">
    <location>
        <begin position="458"/>
        <end position="499"/>
    </location>
</feature>
<dbReference type="Proteomes" id="UP000076874">
    <property type="component" value="Unassembled WGS sequence"/>
</dbReference>